<proteinExistence type="predicted"/>
<sequence>MTQSHHRWRIWRVRMADSVVAQVDHASWTNVAACCCDFCALPATVLVGRFLILDIGFYRDYSSRGCAAVLFLFLFRRTAHGRMAHCRKNPCSFYSRLVIFSSQPIVVPFSIGNRRRKKDGHVRGQKGWTRWRRPKTHDTGFRQRVFCGLGLAIWSSRRFAQPKSALFPDGRGRVRQKRDTILSKELQATRVLAFVFFLRDHFLSAKFVVGTMDQDHMDQDDVDPRRMACLGDLPPELLEIISGFLVSLRDLGAWAMATGLPIPAKWLCAAAQAHGYHERLVEAGAPLAVVVHLLQCGTLCPCTSFVSVAACGGRVDVMEHVWSISGAAKSERDTCVNRLSHMYGYVSKSSCMREAVRAVINTDRRDILCWLLAKGCRDTRSWMCTSGTVEKAIKFGLKKAYADVVCGGHALGRAHDKRICAGTCAWYMEKAIVKDRPRILAMLAAANCRAIDTLSNRHLGKAIAKGSLGVAQWLAGAIKGPVIVDNNSMQKAAVRGHVGTLAFAHDSGLAECPPNALLDAAAKGRLDVLAWAAGEGTQPPARPLAPWYGTHLAYAAAAKGRCNILEWMAARSDANRTLGVGVARKALASDMWTCAVMLHDRGLAPFGTWDALTTAARHNDIHTVSNIAWCGGRCDTATWTAALCRSQDDIVSFCTGNLAPSACKRPSTPLPVWTLRANP</sequence>
<dbReference type="GeneID" id="23461945"/>
<dbReference type="RefSeq" id="YP_009119263.1">
    <property type="nucleotide sequence ID" value="NC_026440.1"/>
</dbReference>
<dbReference type="PANTHER" id="PTHR46586">
    <property type="entry name" value="ANKYRIN REPEAT-CONTAINING PROTEIN"/>
    <property type="match status" value="1"/>
</dbReference>
<dbReference type="KEGG" id="vg:23461945"/>
<dbReference type="PANTHER" id="PTHR46586:SF3">
    <property type="entry name" value="ANKYRIN REPEAT-CONTAINING PROTEIN"/>
    <property type="match status" value="1"/>
</dbReference>
<protein>
    <recommendedName>
        <fullName evidence="3">Ankyrin repeat protein</fullName>
    </recommendedName>
</protein>
<evidence type="ECO:0008006" key="3">
    <source>
        <dbReference type="Google" id="ProtNLM"/>
    </source>
</evidence>
<evidence type="ECO:0000313" key="2">
    <source>
        <dbReference type="Proteomes" id="UP000202511"/>
    </source>
</evidence>
<dbReference type="EMBL" id="KP136319">
    <property type="protein sequence ID" value="AJF97028.1"/>
    <property type="molecule type" value="Genomic_DNA"/>
</dbReference>
<name>A0A0B5IWF1_9VIRU</name>
<organism evidence="1 2">
    <name type="scientific">Pandoravirus inopinatum</name>
    <dbReference type="NCBI Taxonomy" id="1605721"/>
    <lineage>
        <taxon>Viruses</taxon>
        <taxon>Pandoravirus</taxon>
    </lineage>
</organism>
<reference evidence="1 2" key="1">
    <citation type="journal article" date="2015" name="Parasitol. Res.">
        <title>Viruses in close associations with free-living amoebae.</title>
        <authorList>
            <person name="Scheid P."/>
        </authorList>
    </citation>
    <scope>NUCLEOTIDE SEQUENCE [LARGE SCALE GENOMIC DNA]</scope>
    <source>
        <strain evidence="1">KlaHel</strain>
    </source>
</reference>
<dbReference type="InterPro" id="IPR052050">
    <property type="entry name" value="SecEffector_AnkRepeat"/>
</dbReference>
<evidence type="ECO:0000313" key="1">
    <source>
        <dbReference type="EMBL" id="AJF97028.1"/>
    </source>
</evidence>
<accession>A0A0B5IWF1</accession>
<dbReference type="Proteomes" id="UP000202511">
    <property type="component" value="Segment"/>
</dbReference>